<comment type="caution">
    <text evidence="2">The sequence shown here is derived from an EMBL/GenBank/DDBJ whole genome shotgun (WGS) entry which is preliminary data.</text>
</comment>
<dbReference type="Pfam" id="PF04240">
    <property type="entry name" value="Caroten_synth"/>
    <property type="match status" value="1"/>
</dbReference>
<keyword evidence="1" id="KW-1133">Transmembrane helix</keyword>
<evidence type="ECO:0000256" key="1">
    <source>
        <dbReference type="SAM" id="Phobius"/>
    </source>
</evidence>
<sequence length="264" mass="27476">MRHRLVWVAFAALVLAEIGYPLVSGPARAHLTVATVLIGFAVSVAHAAVSRGPRAAAALVAVAGGGGLAVEALGVATGVPFGAYGYGDALGAELLGVPLVIPLAWTWMAWPAWLTAGRLARGVAARVAVAGLGLAAWDLFLDPQMVAEKYWTWASPRPALPGVPDVPRSNYLGWLVVAVALMALLAAVPDTRRPGPDAPMYALYLWTYASGVLAHAVFLDLPASAAWGGLGMGLVAVPLAVALLRDRYPRTAPRQARAERRISA</sequence>
<feature type="transmembrane region" description="Helical" evidence="1">
    <location>
        <begin position="29"/>
        <end position="49"/>
    </location>
</feature>
<feature type="transmembrane region" description="Helical" evidence="1">
    <location>
        <begin position="95"/>
        <end position="116"/>
    </location>
</feature>
<feature type="transmembrane region" description="Helical" evidence="1">
    <location>
        <begin position="225"/>
        <end position="244"/>
    </location>
</feature>
<dbReference type="PANTHER" id="PTHR39419:SF1">
    <property type="entry name" value="SLL0814 PROTEIN"/>
    <property type="match status" value="1"/>
</dbReference>
<feature type="transmembrane region" description="Helical" evidence="1">
    <location>
        <begin position="201"/>
        <end position="219"/>
    </location>
</feature>
<protein>
    <submittedName>
        <fullName evidence="2">Carotenoid biosynthesis protein</fullName>
    </submittedName>
</protein>
<dbReference type="InterPro" id="IPR007354">
    <property type="entry name" value="CruF-like"/>
</dbReference>
<dbReference type="RefSeq" id="WP_167924649.1">
    <property type="nucleotide sequence ID" value="NZ_JAATVY010000004.1"/>
</dbReference>
<gene>
    <name evidence="2" type="ORF">HC031_08475</name>
</gene>
<evidence type="ECO:0000313" key="3">
    <source>
        <dbReference type="Proteomes" id="UP000722989"/>
    </source>
</evidence>
<accession>A0ABX0XWZ2</accession>
<feature type="transmembrane region" description="Helical" evidence="1">
    <location>
        <begin position="123"/>
        <end position="141"/>
    </location>
</feature>
<dbReference type="Proteomes" id="UP000722989">
    <property type="component" value="Unassembled WGS sequence"/>
</dbReference>
<dbReference type="PANTHER" id="PTHR39419">
    <property type="entry name" value="SLL0814 PROTEIN"/>
    <property type="match status" value="1"/>
</dbReference>
<reference evidence="2 3" key="1">
    <citation type="submission" date="2020-03" db="EMBL/GenBank/DDBJ databases">
        <title>WGS of the type strain of Planosporangium spp.</title>
        <authorList>
            <person name="Thawai C."/>
        </authorList>
    </citation>
    <scope>NUCLEOTIDE SEQUENCE [LARGE SCALE GENOMIC DNA]</scope>
    <source>
        <strain evidence="2 3">TBRC 5610</strain>
    </source>
</reference>
<proteinExistence type="predicted"/>
<keyword evidence="1" id="KW-0812">Transmembrane</keyword>
<feature type="transmembrane region" description="Helical" evidence="1">
    <location>
        <begin position="171"/>
        <end position="189"/>
    </location>
</feature>
<evidence type="ECO:0000313" key="2">
    <source>
        <dbReference type="EMBL" id="NJC69755.1"/>
    </source>
</evidence>
<keyword evidence="1" id="KW-0472">Membrane</keyword>
<dbReference type="EMBL" id="JAATVY010000004">
    <property type="protein sequence ID" value="NJC69755.1"/>
    <property type="molecule type" value="Genomic_DNA"/>
</dbReference>
<name>A0ABX0XWZ2_9ACTN</name>
<feature type="transmembrane region" description="Helical" evidence="1">
    <location>
        <begin position="56"/>
        <end position="83"/>
    </location>
</feature>
<organism evidence="2 3">
    <name type="scientific">Planosporangium thailandense</name>
    <dbReference type="NCBI Taxonomy" id="765197"/>
    <lineage>
        <taxon>Bacteria</taxon>
        <taxon>Bacillati</taxon>
        <taxon>Actinomycetota</taxon>
        <taxon>Actinomycetes</taxon>
        <taxon>Micromonosporales</taxon>
        <taxon>Micromonosporaceae</taxon>
        <taxon>Planosporangium</taxon>
    </lineage>
</organism>
<keyword evidence="3" id="KW-1185">Reference proteome</keyword>